<proteinExistence type="inferred from homology"/>
<evidence type="ECO:0000256" key="3">
    <source>
        <dbReference type="ARBA" id="ARBA00022801"/>
    </source>
</evidence>
<dbReference type="EMBL" id="BSUJ01000001">
    <property type="protein sequence ID" value="GMA21100.1"/>
    <property type="molecule type" value="Genomic_DNA"/>
</dbReference>
<gene>
    <name evidence="7" type="ORF">GCM10025862_31210</name>
</gene>
<dbReference type="InterPro" id="IPR029058">
    <property type="entry name" value="AB_hydrolase_fold"/>
</dbReference>
<keyword evidence="3" id="KW-0378">Hydrolase</keyword>
<dbReference type="Proteomes" id="UP001157109">
    <property type="component" value="Unassembled WGS sequence"/>
</dbReference>
<keyword evidence="2 4" id="KW-0732">Signal</keyword>
<dbReference type="Pfam" id="PF00561">
    <property type="entry name" value="Abhydrolase_1"/>
    <property type="match status" value="1"/>
</dbReference>
<dbReference type="RefSeq" id="WP_241441411.1">
    <property type="nucleotide sequence ID" value="NZ_BSUJ01000001.1"/>
</dbReference>
<reference evidence="8" key="1">
    <citation type="journal article" date="2019" name="Int. J. Syst. Evol. Microbiol.">
        <title>The Global Catalogue of Microorganisms (GCM) 10K type strain sequencing project: providing services to taxonomists for standard genome sequencing and annotation.</title>
        <authorList>
            <consortium name="The Broad Institute Genomics Platform"/>
            <consortium name="The Broad Institute Genome Sequencing Center for Infectious Disease"/>
            <person name="Wu L."/>
            <person name="Ma J."/>
        </authorList>
    </citation>
    <scope>NUCLEOTIDE SEQUENCE [LARGE SCALE GENOMIC DNA]</scope>
    <source>
        <strain evidence="8">NBRC 105830</strain>
    </source>
</reference>
<feature type="domain" description="AB hydrolase-1" evidence="5">
    <location>
        <begin position="110"/>
        <end position="264"/>
    </location>
</feature>
<dbReference type="InterPro" id="IPR013595">
    <property type="entry name" value="Pept_S33_TAP-like_C"/>
</dbReference>
<evidence type="ECO:0000256" key="4">
    <source>
        <dbReference type="SAM" id="SignalP"/>
    </source>
</evidence>
<dbReference type="Gene3D" id="3.40.50.1820">
    <property type="entry name" value="alpha/beta hydrolase"/>
    <property type="match status" value="1"/>
</dbReference>
<evidence type="ECO:0000313" key="7">
    <source>
        <dbReference type="EMBL" id="GMA21100.1"/>
    </source>
</evidence>
<comment type="similarity">
    <text evidence="1">Belongs to the peptidase S33 family.</text>
</comment>
<evidence type="ECO:0000256" key="1">
    <source>
        <dbReference type="ARBA" id="ARBA00010088"/>
    </source>
</evidence>
<organism evidence="7 8">
    <name type="scientific">Arsenicicoccus piscis</name>
    <dbReference type="NCBI Taxonomy" id="673954"/>
    <lineage>
        <taxon>Bacteria</taxon>
        <taxon>Bacillati</taxon>
        <taxon>Actinomycetota</taxon>
        <taxon>Actinomycetes</taxon>
        <taxon>Micrococcales</taxon>
        <taxon>Intrasporangiaceae</taxon>
        <taxon>Arsenicicoccus</taxon>
    </lineage>
</organism>
<feature type="domain" description="Peptidase S33 tripeptidyl aminopeptidase-like C-terminal" evidence="6">
    <location>
        <begin position="463"/>
        <end position="564"/>
    </location>
</feature>
<name>A0ABQ6HRM0_9MICO</name>
<feature type="signal peptide" evidence="4">
    <location>
        <begin position="1"/>
        <end position="35"/>
    </location>
</feature>
<dbReference type="PANTHER" id="PTHR43248:SF29">
    <property type="entry name" value="TRIPEPTIDYL AMINOPEPTIDASE"/>
    <property type="match status" value="1"/>
</dbReference>
<dbReference type="InterPro" id="IPR051601">
    <property type="entry name" value="Serine_prot/Carboxylest_S33"/>
</dbReference>
<evidence type="ECO:0000259" key="5">
    <source>
        <dbReference type="Pfam" id="PF00561"/>
    </source>
</evidence>
<accession>A0ABQ6HRM0</accession>
<dbReference type="InterPro" id="IPR000073">
    <property type="entry name" value="AB_hydrolase_1"/>
</dbReference>
<dbReference type="Pfam" id="PF08386">
    <property type="entry name" value="Abhydrolase_4"/>
    <property type="match status" value="1"/>
</dbReference>
<dbReference type="PANTHER" id="PTHR43248">
    <property type="entry name" value="2-SUCCINYL-6-HYDROXY-2,4-CYCLOHEXADIENE-1-CARBOXYLATE SYNTHASE"/>
    <property type="match status" value="1"/>
</dbReference>
<dbReference type="SUPFAM" id="SSF53474">
    <property type="entry name" value="alpha/beta-Hydrolases"/>
    <property type="match status" value="1"/>
</dbReference>
<comment type="caution">
    <text evidence="7">The sequence shown here is derived from an EMBL/GenBank/DDBJ whole genome shotgun (WGS) entry which is preliminary data.</text>
</comment>
<feature type="chain" id="PRO_5045355545" evidence="4">
    <location>
        <begin position="36"/>
        <end position="575"/>
    </location>
</feature>
<evidence type="ECO:0000256" key="2">
    <source>
        <dbReference type="ARBA" id="ARBA00022729"/>
    </source>
</evidence>
<evidence type="ECO:0000259" key="6">
    <source>
        <dbReference type="Pfam" id="PF08386"/>
    </source>
</evidence>
<sequence length="575" mass="61124">MFRSVRRPSRVLLTGLTGTVLASLAVGLAPPVASASDAVPAKDDPGRTARIARAKAAATTPKIVWKRCMTGYQCGSIEAPLDYADYSLGTITIDLARRPADKQSQKVGAVFTNPGGPGGSAVYALPMFAQQMGADVRARLDLLAVEPRGLTQADPAICTSKTEPPMPTFSFPVTAAEQEQALAYASWLRKTCSSPEPRILDHMSTADSARDLDLVRRAIGQPSMTYYGVSYGSYLGATYANLFPSKVRAVAVDGVLDPVAWSTGRNNQGSTVPVTERIRSHIGAQEALTAAFTECERVRAARCPEHQTIRADYAALQKRLKAGPVMMGEGENTWPLTYDSFINTILGALYDADSVPELITAIHDLRVSVLPDPATTRKQTPAQARAASATARKVATTSYQRVQALAKQTKARGIGMWADGPDADEPQYGAMVAFEGVLCSDSLNPQNARTWIGATKRMDSVAPGFGSAWGWASVACPGWPGQSRSAYYGPFTTKPAKGLLVLSTTHDPATPLSGAQALRALSPGSRLVTVKNWGHSAFTGSTCAAKIRNTYLLTGALPSGDRTCAADHPLFTTLQ</sequence>
<protein>
    <submittedName>
        <fullName evidence="7">Peptidase</fullName>
    </submittedName>
</protein>
<keyword evidence="8" id="KW-1185">Reference proteome</keyword>
<evidence type="ECO:0000313" key="8">
    <source>
        <dbReference type="Proteomes" id="UP001157109"/>
    </source>
</evidence>